<dbReference type="InterPro" id="IPR011989">
    <property type="entry name" value="ARM-like"/>
</dbReference>
<keyword evidence="1" id="KW-0833">Ubl conjugation pathway</keyword>
<organism evidence="2 3">
    <name type="scientific">Brassica cretica</name>
    <name type="common">Mustard</name>
    <dbReference type="NCBI Taxonomy" id="69181"/>
    <lineage>
        <taxon>Eukaryota</taxon>
        <taxon>Viridiplantae</taxon>
        <taxon>Streptophyta</taxon>
        <taxon>Embryophyta</taxon>
        <taxon>Tracheophyta</taxon>
        <taxon>Spermatophyta</taxon>
        <taxon>Magnoliopsida</taxon>
        <taxon>eudicotyledons</taxon>
        <taxon>Gunneridae</taxon>
        <taxon>Pentapetalae</taxon>
        <taxon>rosids</taxon>
        <taxon>malvids</taxon>
        <taxon>Brassicales</taxon>
        <taxon>Brassicaceae</taxon>
        <taxon>Brassiceae</taxon>
        <taxon>Brassica</taxon>
    </lineage>
</organism>
<evidence type="ECO:0000256" key="1">
    <source>
        <dbReference type="ARBA" id="ARBA00022786"/>
    </source>
</evidence>
<dbReference type="EMBL" id="QGKX02000996">
    <property type="protein sequence ID" value="KAF3558418.1"/>
    <property type="molecule type" value="Genomic_DNA"/>
</dbReference>
<evidence type="ECO:0000313" key="3">
    <source>
        <dbReference type="Proteomes" id="UP000712600"/>
    </source>
</evidence>
<evidence type="ECO:0000313" key="2">
    <source>
        <dbReference type="EMBL" id="KAF3558418.1"/>
    </source>
</evidence>
<dbReference type="PANTHER" id="PTHR23315:SF322">
    <property type="entry name" value="U-BOX DOMAIN-CONTAINING PROTEIN 11"/>
    <property type="match status" value="1"/>
</dbReference>
<comment type="caution">
    <text evidence="2">The sequence shown here is derived from an EMBL/GenBank/DDBJ whole genome shotgun (WGS) entry which is preliminary data.</text>
</comment>
<gene>
    <name evidence="2" type="ORF">F2Q69_00013561</name>
</gene>
<accession>A0A8S9R3V9</accession>
<dbReference type="SUPFAM" id="SSF48371">
    <property type="entry name" value="ARM repeat"/>
    <property type="match status" value="1"/>
</dbReference>
<dbReference type="AlphaFoldDB" id="A0A8S9R3V9"/>
<name>A0A8S9R3V9_BRACR</name>
<dbReference type="Gene3D" id="1.25.10.10">
    <property type="entry name" value="Leucine-rich Repeat Variant"/>
    <property type="match status" value="1"/>
</dbReference>
<dbReference type="Proteomes" id="UP000712600">
    <property type="component" value="Unassembled WGS sequence"/>
</dbReference>
<reference evidence="2" key="1">
    <citation type="submission" date="2019-12" db="EMBL/GenBank/DDBJ databases">
        <title>Genome sequencing and annotation of Brassica cretica.</title>
        <authorList>
            <person name="Studholme D.J."/>
            <person name="Sarris P."/>
        </authorList>
    </citation>
    <scope>NUCLEOTIDE SEQUENCE</scope>
    <source>
        <strain evidence="2">PFS-109/04</strain>
        <tissue evidence="2">Leaf</tissue>
    </source>
</reference>
<protein>
    <submittedName>
        <fullName evidence="2">Uncharacterized protein</fullName>
    </submittedName>
</protein>
<sequence length="117" mass="12780">MGELAGQVEKEFRESPSLREAFNITLSNHLVTSMAGAHTCQWNAALEICSFSKRSTNNCILITEAGAIPVLVNLCIYENNKELIMFAGAVTSIVQFLRAGTMESRENSAAALLHFSQ</sequence>
<dbReference type="PANTHER" id="PTHR23315">
    <property type="entry name" value="U BOX DOMAIN-CONTAINING"/>
    <property type="match status" value="1"/>
</dbReference>
<proteinExistence type="predicted"/>
<dbReference type="InterPro" id="IPR016024">
    <property type="entry name" value="ARM-type_fold"/>
</dbReference>